<feature type="chain" id="PRO_5021420724" evidence="1">
    <location>
        <begin position="23"/>
        <end position="234"/>
    </location>
</feature>
<dbReference type="AlphaFoldDB" id="A0A4Y9ZEJ2"/>
<organism evidence="2 3">
    <name type="scientific">Dentipellis fragilis</name>
    <dbReference type="NCBI Taxonomy" id="205917"/>
    <lineage>
        <taxon>Eukaryota</taxon>
        <taxon>Fungi</taxon>
        <taxon>Dikarya</taxon>
        <taxon>Basidiomycota</taxon>
        <taxon>Agaricomycotina</taxon>
        <taxon>Agaricomycetes</taxon>
        <taxon>Russulales</taxon>
        <taxon>Hericiaceae</taxon>
        <taxon>Dentipellis</taxon>
    </lineage>
</organism>
<evidence type="ECO:0000256" key="1">
    <source>
        <dbReference type="SAM" id="SignalP"/>
    </source>
</evidence>
<proteinExistence type="predicted"/>
<keyword evidence="3" id="KW-1185">Reference proteome</keyword>
<reference evidence="2 3" key="1">
    <citation type="submission" date="2019-02" db="EMBL/GenBank/DDBJ databases">
        <title>Genome sequencing of the rare red list fungi Dentipellis fragilis.</title>
        <authorList>
            <person name="Buettner E."/>
            <person name="Kellner H."/>
        </authorList>
    </citation>
    <scope>NUCLEOTIDE SEQUENCE [LARGE SCALE GENOMIC DNA]</scope>
    <source>
        <strain evidence="2 3">DSM 105465</strain>
    </source>
</reference>
<name>A0A4Y9ZEJ2_9AGAM</name>
<protein>
    <submittedName>
        <fullName evidence="2">Uncharacterized protein</fullName>
    </submittedName>
</protein>
<dbReference type="EMBL" id="SEOQ01000011">
    <property type="protein sequence ID" value="TFY72570.1"/>
    <property type="molecule type" value="Genomic_DNA"/>
</dbReference>
<comment type="caution">
    <text evidence="2">The sequence shown here is derived from an EMBL/GenBank/DDBJ whole genome shotgun (WGS) entry which is preliminary data.</text>
</comment>
<sequence length="234" mass="24882">MKPTTFLTTVLAVSLSLFSAAAAPLPSDASLNATSIFDLAERAGTPPPVPAAHPLQPSLGKSQFLFRAVTNDELVNAPTRYIVGKPPASHKGEAGDFSSTGAIYAFSDITQADKWGKSFTTPRFNHYLLVKFEYTVSKTATRKAFASGTPDWVTFVTNNYAKRPQPGFDIVEGPISVKSAGSFIPSLDEHGQMPHQLAFVTPAGMATLKVSSITPIPVAANAPKPRFCPGCTIQ</sequence>
<dbReference type="OrthoDB" id="10333444at2759"/>
<gene>
    <name evidence="2" type="ORF">EVG20_g423</name>
</gene>
<dbReference type="Proteomes" id="UP000298327">
    <property type="component" value="Unassembled WGS sequence"/>
</dbReference>
<evidence type="ECO:0000313" key="3">
    <source>
        <dbReference type="Proteomes" id="UP000298327"/>
    </source>
</evidence>
<keyword evidence="1" id="KW-0732">Signal</keyword>
<evidence type="ECO:0000313" key="2">
    <source>
        <dbReference type="EMBL" id="TFY72570.1"/>
    </source>
</evidence>
<accession>A0A4Y9ZEJ2</accession>
<feature type="signal peptide" evidence="1">
    <location>
        <begin position="1"/>
        <end position="22"/>
    </location>
</feature>